<dbReference type="EMBL" id="KZ995695">
    <property type="protein sequence ID" value="RKO90163.1"/>
    <property type="molecule type" value="Genomic_DNA"/>
</dbReference>
<evidence type="ECO:0008006" key="7">
    <source>
        <dbReference type="Google" id="ProtNLM"/>
    </source>
</evidence>
<dbReference type="InterPro" id="IPR054278">
    <property type="entry name" value="DUF7012"/>
</dbReference>
<dbReference type="Pfam" id="PF22792">
    <property type="entry name" value="DUF7012"/>
    <property type="match status" value="1"/>
</dbReference>
<dbReference type="OrthoDB" id="10617768at2759"/>
<proteinExistence type="predicted"/>
<evidence type="ECO:0000313" key="6">
    <source>
        <dbReference type="Proteomes" id="UP000269721"/>
    </source>
</evidence>
<dbReference type="Proteomes" id="UP000269721">
    <property type="component" value="Unassembled WGS sequence"/>
</dbReference>
<evidence type="ECO:0000259" key="2">
    <source>
        <dbReference type="Pfam" id="PF10074"/>
    </source>
</evidence>
<dbReference type="InterPro" id="IPR018754">
    <property type="entry name" value="RovC-like_DNA-bd"/>
</dbReference>
<protein>
    <recommendedName>
        <fullName evidence="7">DUF2285 domain-containing protein</fullName>
    </recommendedName>
</protein>
<dbReference type="AlphaFoldDB" id="A0A4P9WEM3"/>
<feature type="domain" description="Transcriptional regulator-like" evidence="3">
    <location>
        <begin position="106"/>
        <end position="154"/>
    </location>
</feature>
<accession>A0A4P9WEM3</accession>
<feature type="domain" description="DUF7012" evidence="4">
    <location>
        <begin position="172"/>
        <end position="229"/>
    </location>
</feature>
<sequence>MELQALGEIKNGAALHQRREGRIRRQGGGPGHGRVRRPGRRDPAADDALALVGLKPIDPARLVRQPLPDWQQEARDDGLLSLTNFRIVEAPSRDKTRGTAMPTEYWRSPETIDSLNRLERPGFAAEFLRRNAHYRRDFARIQRQIARDSVDAEAARVVGLEPVMWLPEVSPATLILEPAPAGFDTAIPFDPAAFGPALVERADADGRELVIDDGSGELHIRMQDDQAPQRPAVLLPRDSMFELRLDVALRFARRLGGQRVNFLPPALRLTSFQKRRLIQLLHAFDVHDAGGGPRDIAAKVLTSDHAQRPSVEWKDSHARRKANRLIHDSIALVERGYLKLLCGL</sequence>
<name>A0A4P9WEM3_9FUNG</name>
<evidence type="ECO:0000259" key="4">
    <source>
        <dbReference type="Pfam" id="PF22792"/>
    </source>
</evidence>
<dbReference type="Pfam" id="PF20109">
    <property type="entry name" value="Trans_reg_dom"/>
    <property type="match status" value="1"/>
</dbReference>
<gene>
    <name evidence="5" type="ORF">BDK51DRAFT_41512</name>
</gene>
<keyword evidence="6" id="KW-1185">Reference proteome</keyword>
<feature type="domain" description="T6SS Transcription factor RovC-like DNA binding" evidence="2">
    <location>
        <begin position="234"/>
        <end position="341"/>
    </location>
</feature>
<dbReference type="Pfam" id="PF10074">
    <property type="entry name" value="RovC_DNA-bd"/>
    <property type="match status" value="1"/>
</dbReference>
<evidence type="ECO:0000313" key="5">
    <source>
        <dbReference type="EMBL" id="RKO90163.1"/>
    </source>
</evidence>
<dbReference type="InterPro" id="IPR045465">
    <property type="entry name" value="Trans_reg_dom"/>
</dbReference>
<feature type="region of interest" description="Disordered" evidence="1">
    <location>
        <begin position="12"/>
        <end position="43"/>
    </location>
</feature>
<organism evidence="5 6">
    <name type="scientific">Blyttiomyces helicus</name>
    <dbReference type="NCBI Taxonomy" id="388810"/>
    <lineage>
        <taxon>Eukaryota</taxon>
        <taxon>Fungi</taxon>
        <taxon>Fungi incertae sedis</taxon>
        <taxon>Chytridiomycota</taxon>
        <taxon>Chytridiomycota incertae sedis</taxon>
        <taxon>Chytridiomycetes</taxon>
        <taxon>Chytridiomycetes incertae sedis</taxon>
        <taxon>Blyttiomyces</taxon>
    </lineage>
</organism>
<reference evidence="6" key="1">
    <citation type="journal article" date="2018" name="Nat. Microbiol.">
        <title>Leveraging single-cell genomics to expand the fungal tree of life.</title>
        <authorList>
            <person name="Ahrendt S.R."/>
            <person name="Quandt C.A."/>
            <person name="Ciobanu D."/>
            <person name="Clum A."/>
            <person name="Salamov A."/>
            <person name="Andreopoulos B."/>
            <person name="Cheng J.F."/>
            <person name="Woyke T."/>
            <person name="Pelin A."/>
            <person name="Henrissat B."/>
            <person name="Reynolds N.K."/>
            <person name="Benny G.L."/>
            <person name="Smith M.E."/>
            <person name="James T.Y."/>
            <person name="Grigoriev I.V."/>
        </authorList>
    </citation>
    <scope>NUCLEOTIDE SEQUENCE [LARGE SCALE GENOMIC DNA]</scope>
</reference>
<evidence type="ECO:0000256" key="1">
    <source>
        <dbReference type="SAM" id="MobiDB-lite"/>
    </source>
</evidence>
<evidence type="ECO:0000259" key="3">
    <source>
        <dbReference type="Pfam" id="PF20109"/>
    </source>
</evidence>